<feature type="non-terminal residue" evidence="1">
    <location>
        <position position="87"/>
    </location>
</feature>
<reference evidence="1" key="1">
    <citation type="journal article" date="2014" name="Front. Microbiol.">
        <title>High frequency of phylogenetically diverse reductive dehalogenase-homologous genes in deep subseafloor sedimentary metagenomes.</title>
        <authorList>
            <person name="Kawai M."/>
            <person name="Futagami T."/>
            <person name="Toyoda A."/>
            <person name="Takaki Y."/>
            <person name="Nishi S."/>
            <person name="Hori S."/>
            <person name="Arai W."/>
            <person name="Tsubouchi T."/>
            <person name="Morono Y."/>
            <person name="Uchiyama I."/>
            <person name="Ito T."/>
            <person name="Fujiyama A."/>
            <person name="Inagaki F."/>
            <person name="Takami H."/>
        </authorList>
    </citation>
    <scope>NUCLEOTIDE SEQUENCE</scope>
    <source>
        <strain evidence="1">Expedition CK06-06</strain>
    </source>
</reference>
<gene>
    <name evidence="1" type="ORF">S03H2_08805</name>
</gene>
<sequence length="87" mass="9641">MKPLIEKQKKIDNICLHISIFKLVKSYLVLISDEEGMGIGTVTLGIPSIIEKMKTSSASHQIFGVQSKILSKIIVEKMSSDLKEPVL</sequence>
<accession>X1FGA8</accession>
<dbReference type="EMBL" id="BARU01004349">
    <property type="protein sequence ID" value="GAH19833.1"/>
    <property type="molecule type" value="Genomic_DNA"/>
</dbReference>
<name>X1FGA8_9ZZZZ</name>
<proteinExistence type="predicted"/>
<dbReference type="AlphaFoldDB" id="X1FGA8"/>
<comment type="caution">
    <text evidence="1">The sequence shown here is derived from an EMBL/GenBank/DDBJ whole genome shotgun (WGS) entry which is preliminary data.</text>
</comment>
<organism evidence="1">
    <name type="scientific">marine sediment metagenome</name>
    <dbReference type="NCBI Taxonomy" id="412755"/>
    <lineage>
        <taxon>unclassified sequences</taxon>
        <taxon>metagenomes</taxon>
        <taxon>ecological metagenomes</taxon>
    </lineage>
</organism>
<evidence type="ECO:0000313" key="1">
    <source>
        <dbReference type="EMBL" id="GAH19833.1"/>
    </source>
</evidence>
<protein>
    <submittedName>
        <fullName evidence="1">Uncharacterized protein</fullName>
    </submittedName>
</protein>